<dbReference type="GO" id="GO:0016605">
    <property type="term" value="C:PML body"/>
    <property type="evidence" value="ECO:0007669"/>
    <property type="project" value="TreeGrafter"/>
</dbReference>
<feature type="compositionally biased region" description="Polar residues" evidence="2">
    <location>
        <begin position="155"/>
        <end position="175"/>
    </location>
</feature>
<dbReference type="GO" id="GO:0036337">
    <property type="term" value="P:Fas signaling pathway"/>
    <property type="evidence" value="ECO:0007669"/>
    <property type="project" value="TreeGrafter"/>
</dbReference>
<dbReference type="PANTHER" id="PTHR15489:SF2">
    <property type="entry name" value="CASP8-ASSOCIATED PROTEIN 2"/>
    <property type="match status" value="1"/>
</dbReference>
<dbReference type="InterPro" id="IPR039674">
    <property type="entry name" value="FLASH"/>
</dbReference>
<reference evidence="3" key="1">
    <citation type="submission" date="2021-01" db="EMBL/GenBank/DDBJ databases">
        <title>A chromosome-scale assembly of European eel, Anguilla anguilla.</title>
        <authorList>
            <person name="Henkel C."/>
            <person name="Jong-Raadsen S.A."/>
            <person name="Dufour S."/>
            <person name="Weltzien F.-A."/>
            <person name="Palstra A.P."/>
            <person name="Pelster B."/>
            <person name="Spaink H.P."/>
            <person name="Van Den Thillart G.E."/>
            <person name="Jansen H."/>
            <person name="Zahm M."/>
            <person name="Klopp C."/>
            <person name="Cedric C."/>
            <person name="Louis A."/>
            <person name="Berthelot C."/>
            <person name="Parey E."/>
            <person name="Roest Crollius H."/>
            <person name="Montfort J."/>
            <person name="Robinson-Rechavi M."/>
            <person name="Bucao C."/>
            <person name="Bouchez O."/>
            <person name="Gislard M."/>
            <person name="Lluch J."/>
            <person name="Milhes M."/>
            <person name="Lampietro C."/>
            <person name="Lopez Roques C."/>
            <person name="Donnadieu C."/>
            <person name="Braasch I."/>
            <person name="Desvignes T."/>
            <person name="Postlethwait J."/>
            <person name="Bobe J."/>
            <person name="Guiguen Y."/>
            <person name="Dirks R."/>
        </authorList>
    </citation>
    <scope>NUCLEOTIDE SEQUENCE</scope>
    <source>
        <strain evidence="3">Tag_6206</strain>
        <tissue evidence="3">Liver</tissue>
    </source>
</reference>
<evidence type="ECO:0000256" key="1">
    <source>
        <dbReference type="SAM" id="Coils"/>
    </source>
</evidence>
<name>A0A9D3S1C0_ANGAN</name>
<accession>A0A9D3S1C0</accession>
<dbReference type="AlphaFoldDB" id="A0A9D3S1C0"/>
<proteinExistence type="predicted"/>
<keyword evidence="1" id="KW-0175">Coiled coil</keyword>
<feature type="region of interest" description="Disordered" evidence="2">
    <location>
        <begin position="144"/>
        <end position="192"/>
    </location>
</feature>
<dbReference type="GO" id="GO:0003714">
    <property type="term" value="F:transcription corepressor activity"/>
    <property type="evidence" value="ECO:0007669"/>
    <property type="project" value="TreeGrafter"/>
</dbReference>
<keyword evidence="4" id="KW-1185">Reference proteome</keyword>
<dbReference type="Proteomes" id="UP001044222">
    <property type="component" value="Unassembled WGS sequence"/>
</dbReference>
<evidence type="ECO:0000256" key="2">
    <source>
        <dbReference type="SAM" id="MobiDB-lite"/>
    </source>
</evidence>
<evidence type="ECO:0000313" key="3">
    <source>
        <dbReference type="EMBL" id="KAG5846732.1"/>
    </source>
</evidence>
<dbReference type="GO" id="GO:0005739">
    <property type="term" value="C:mitochondrion"/>
    <property type="evidence" value="ECO:0007669"/>
    <property type="project" value="TreeGrafter"/>
</dbReference>
<gene>
    <name evidence="3" type="ORF">ANANG_G00118090</name>
</gene>
<evidence type="ECO:0000313" key="4">
    <source>
        <dbReference type="Proteomes" id="UP001044222"/>
    </source>
</evidence>
<dbReference type="EMBL" id="JAFIRN010000006">
    <property type="protein sequence ID" value="KAG5846732.1"/>
    <property type="molecule type" value="Genomic_DNA"/>
</dbReference>
<dbReference type="PANTHER" id="PTHR15489">
    <property type="entry name" value="CASPASE 8 ASSOCIATED PROTEIN 2"/>
    <property type="match status" value="1"/>
</dbReference>
<protein>
    <submittedName>
        <fullName evidence="3">Uncharacterized protein</fullName>
    </submittedName>
</protein>
<comment type="caution">
    <text evidence="3">The sequence shown here is derived from an EMBL/GenBank/DDBJ whole genome shotgun (WGS) entry which is preliminary data.</text>
</comment>
<dbReference type="GO" id="GO:0008625">
    <property type="term" value="P:extrinsic apoptotic signaling pathway via death domain receptors"/>
    <property type="evidence" value="ECO:0007669"/>
    <property type="project" value="TreeGrafter"/>
</dbReference>
<sequence length="192" mass="21940">MEQGFLDHMYGDLGSGHLESPVAHDDDSVDIYSGLDNSPRISQTAEKSCTLFSPRRLKDSMDLYEEIIKEEQQEKEATCNELKTKLDAAQNHVKELLQKLEQIQLQNTSLQTQNMCLKKNICALFKTARMEILRKDDEISRLTQRGGRGGYCPSFTRSQNNFQRNQDSSQNSAPTHNPAARPENQRSRIHKN</sequence>
<organism evidence="3 4">
    <name type="scientific">Anguilla anguilla</name>
    <name type="common">European freshwater eel</name>
    <name type="synonym">Muraena anguilla</name>
    <dbReference type="NCBI Taxonomy" id="7936"/>
    <lineage>
        <taxon>Eukaryota</taxon>
        <taxon>Metazoa</taxon>
        <taxon>Chordata</taxon>
        <taxon>Craniata</taxon>
        <taxon>Vertebrata</taxon>
        <taxon>Euteleostomi</taxon>
        <taxon>Actinopterygii</taxon>
        <taxon>Neopterygii</taxon>
        <taxon>Teleostei</taxon>
        <taxon>Anguilliformes</taxon>
        <taxon>Anguillidae</taxon>
        <taxon>Anguilla</taxon>
    </lineage>
</organism>
<feature type="coiled-coil region" evidence="1">
    <location>
        <begin position="61"/>
        <end position="120"/>
    </location>
</feature>